<evidence type="ECO:0000259" key="2">
    <source>
        <dbReference type="PROSITE" id="PS50181"/>
    </source>
</evidence>
<feature type="region of interest" description="Disordered" evidence="1">
    <location>
        <begin position="267"/>
        <end position="299"/>
    </location>
</feature>
<gene>
    <name evidence="3" type="ORF">TIFTF001_023699</name>
</gene>
<dbReference type="AlphaFoldDB" id="A0AA88ANX7"/>
<keyword evidence="4" id="KW-1185">Reference proteome</keyword>
<dbReference type="SUPFAM" id="SSF52047">
    <property type="entry name" value="RNI-like"/>
    <property type="match status" value="1"/>
</dbReference>
<dbReference type="CDD" id="cd22164">
    <property type="entry name" value="F-box_AtSKIP19-like"/>
    <property type="match status" value="1"/>
</dbReference>
<organism evidence="3 4">
    <name type="scientific">Ficus carica</name>
    <name type="common">Common fig</name>
    <dbReference type="NCBI Taxonomy" id="3494"/>
    <lineage>
        <taxon>Eukaryota</taxon>
        <taxon>Viridiplantae</taxon>
        <taxon>Streptophyta</taxon>
        <taxon>Embryophyta</taxon>
        <taxon>Tracheophyta</taxon>
        <taxon>Spermatophyta</taxon>
        <taxon>Magnoliopsida</taxon>
        <taxon>eudicotyledons</taxon>
        <taxon>Gunneridae</taxon>
        <taxon>Pentapetalae</taxon>
        <taxon>rosids</taxon>
        <taxon>fabids</taxon>
        <taxon>Rosales</taxon>
        <taxon>Moraceae</taxon>
        <taxon>Ficeae</taxon>
        <taxon>Ficus</taxon>
    </lineage>
</organism>
<dbReference type="Proteomes" id="UP001187192">
    <property type="component" value="Unassembled WGS sequence"/>
</dbReference>
<dbReference type="SUPFAM" id="SSF81383">
    <property type="entry name" value="F-box domain"/>
    <property type="match status" value="1"/>
</dbReference>
<dbReference type="PROSITE" id="PS50181">
    <property type="entry name" value="FBOX"/>
    <property type="match status" value="1"/>
</dbReference>
<feature type="compositionally biased region" description="Basic and acidic residues" evidence="1">
    <location>
        <begin position="285"/>
        <end position="299"/>
    </location>
</feature>
<dbReference type="Pfam" id="PF12937">
    <property type="entry name" value="F-box-like"/>
    <property type="match status" value="1"/>
</dbReference>
<reference evidence="3" key="1">
    <citation type="submission" date="2023-07" db="EMBL/GenBank/DDBJ databases">
        <title>draft genome sequence of fig (Ficus carica).</title>
        <authorList>
            <person name="Takahashi T."/>
            <person name="Nishimura K."/>
        </authorList>
    </citation>
    <scope>NUCLEOTIDE SEQUENCE</scope>
</reference>
<accession>A0AA88ANX7</accession>
<evidence type="ECO:0000256" key="1">
    <source>
        <dbReference type="SAM" id="MobiDB-lite"/>
    </source>
</evidence>
<feature type="compositionally biased region" description="Acidic residues" evidence="1">
    <location>
        <begin position="270"/>
        <end position="284"/>
    </location>
</feature>
<name>A0AA88ANX7_FICCA</name>
<dbReference type="EMBL" id="BTGU01000052">
    <property type="protein sequence ID" value="GMN54577.1"/>
    <property type="molecule type" value="Genomic_DNA"/>
</dbReference>
<dbReference type="PANTHER" id="PTHR38926">
    <property type="entry name" value="F-BOX DOMAIN CONTAINING PROTEIN, EXPRESSED"/>
    <property type="match status" value="1"/>
</dbReference>
<proteinExistence type="predicted"/>
<protein>
    <recommendedName>
        <fullName evidence="2">F-box domain-containing protein</fullName>
    </recommendedName>
</protein>
<dbReference type="InterPro" id="IPR001810">
    <property type="entry name" value="F-box_dom"/>
</dbReference>
<dbReference type="Gramene" id="FCD_00029800-RA">
    <property type="protein sequence ID" value="FCD_00029800-RA:cds"/>
    <property type="gene ID" value="FCD_00029800"/>
</dbReference>
<dbReference type="InterPro" id="IPR001611">
    <property type="entry name" value="Leu-rich_rpt"/>
</dbReference>
<comment type="caution">
    <text evidence="3">The sequence shown here is derived from an EMBL/GenBank/DDBJ whole genome shotgun (WGS) entry which is preliminary data.</text>
</comment>
<dbReference type="Gene3D" id="1.20.1280.50">
    <property type="match status" value="1"/>
</dbReference>
<dbReference type="InterPro" id="IPR032675">
    <property type="entry name" value="LRR_dom_sf"/>
</dbReference>
<evidence type="ECO:0000313" key="3">
    <source>
        <dbReference type="EMBL" id="GMN54577.1"/>
    </source>
</evidence>
<feature type="domain" description="F-box" evidence="2">
    <location>
        <begin position="11"/>
        <end position="58"/>
    </location>
</feature>
<dbReference type="Pfam" id="PF13516">
    <property type="entry name" value="LRR_6"/>
    <property type="match status" value="1"/>
</dbReference>
<evidence type="ECO:0000313" key="4">
    <source>
        <dbReference type="Proteomes" id="UP001187192"/>
    </source>
</evidence>
<dbReference type="Gene3D" id="3.80.10.10">
    <property type="entry name" value="Ribonuclease Inhibitor"/>
    <property type="match status" value="1"/>
</dbReference>
<dbReference type="PANTHER" id="PTHR38926:SF2">
    <property type="entry name" value="F-BOX_LRR-REPEAT PROTEIN 21-RELATED"/>
    <property type="match status" value="1"/>
</dbReference>
<dbReference type="InterPro" id="IPR036047">
    <property type="entry name" value="F-box-like_dom_sf"/>
</dbReference>
<sequence length="299" mass="33226">MASSSGGKKRDPDWLSLPRDVTLSILSSLGVIDVLMSAQNVCSLWFEICKDPLIWRTIDMRNLSGDPHLPKRFNLVKMCRCAVDRSRGQLLEVVLDKDVASDQLLNYISDRSRWIKRIQIRSCFSLSDEGLIDAFSKFPFLEELDVALCAFSVIPLVAVGNHCPRLKSLKLNCHLCSASTLDSEGEEEADEDDAAIAIGRSMPALHHLQLVGNAMTNLGLKAILDGCPHLESLDLRQCLNVNLKGVLGERCSEQIKDLRLPYDLASDYDFLSDDDSDSDDDTDDESLHQDDPSRSSGEE</sequence>